<reference evidence="1" key="1">
    <citation type="submission" date="2021-06" db="EMBL/GenBank/DDBJ databases">
        <authorList>
            <person name="Kallberg Y."/>
            <person name="Tangrot J."/>
            <person name="Rosling A."/>
        </authorList>
    </citation>
    <scope>NUCLEOTIDE SEQUENCE</scope>
    <source>
        <strain evidence="1">IL203A</strain>
    </source>
</reference>
<dbReference type="Proteomes" id="UP000789702">
    <property type="component" value="Unassembled WGS sequence"/>
</dbReference>
<gene>
    <name evidence="1" type="ORF">DHETER_LOCUS11587</name>
</gene>
<feature type="non-terminal residue" evidence="1">
    <location>
        <position position="1"/>
    </location>
</feature>
<protein>
    <submittedName>
        <fullName evidence="1">7461_t:CDS:1</fullName>
    </submittedName>
</protein>
<proteinExistence type="predicted"/>
<dbReference type="EMBL" id="CAJVPU010025827">
    <property type="protein sequence ID" value="CAG8697583.1"/>
    <property type="molecule type" value="Genomic_DNA"/>
</dbReference>
<name>A0ACA9PBJ9_9GLOM</name>
<keyword evidence="2" id="KW-1185">Reference proteome</keyword>
<organism evidence="1 2">
    <name type="scientific">Dentiscutata heterogama</name>
    <dbReference type="NCBI Taxonomy" id="1316150"/>
    <lineage>
        <taxon>Eukaryota</taxon>
        <taxon>Fungi</taxon>
        <taxon>Fungi incertae sedis</taxon>
        <taxon>Mucoromycota</taxon>
        <taxon>Glomeromycotina</taxon>
        <taxon>Glomeromycetes</taxon>
        <taxon>Diversisporales</taxon>
        <taxon>Gigasporaceae</taxon>
        <taxon>Dentiscutata</taxon>
    </lineage>
</organism>
<sequence>SVTVIMTEDSYSTTEDSHSISNIANIYSDHSSSDTDDGTVGHPRDKVWEYFNRTKYPKKKYYSAGCTFCNAS</sequence>
<accession>A0ACA9PBJ9</accession>
<evidence type="ECO:0000313" key="1">
    <source>
        <dbReference type="EMBL" id="CAG8697583.1"/>
    </source>
</evidence>
<comment type="caution">
    <text evidence="1">The sequence shown here is derived from an EMBL/GenBank/DDBJ whole genome shotgun (WGS) entry which is preliminary data.</text>
</comment>
<evidence type="ECO:0000313" key="2">
    <source>
        <dbReference type="Proteomes" id="UP000789702"/>
    </source>
</evidence>